<feature type="compositionally biased region" description="Basic and acidic residues" evidence="1">
    <location>
        <begin position="59"/>
        <end position="82"/>
    </location>
</feature>
<feature type="region of interest" description="Disordered" evidence="1">
    <location>
        <begin position="49"/>
        <end position="149"/>
    </location>
</feature>
<keyword evidence="3" id="KW-1185">Reference proteome</keyword>
<sequence>MEDNFRSEGPRKTRVQIEAVGPAIPVLPEDSQAVKIGIKYRIRVLHKVLHKSEVEDESETKGTTEERSPMRPRIDHSADPPPDKILLPSDEERDKDLYHRVGPVTRQFLGRPWHRCSDHNSGESKSVDGPTSSTMETAEDKSSDRIPMALDEEQHLADESATLLLDKGSPASAVAVRIG</sequence>
<feature type="compositionally biased region" description="Basic and acidic residues" evidence="1">
    <location>
        <begin position="90"/>
        <end position="99"/>
    </location>
</feature>
<accession>A0A3P6S9T7</accession>
<dbReference type="EMBL" id="UYRR01036002">
    <property type="protein sequence ID" value="VDK66003.1"/>
    <property type="molecule type" value="Genomic_DNA"/>
</dbReference>
<organism evidence="2 3">
    <name type="scientific">Anisakis simplex</name>
    <name type="common">Herring worm</name>
    <dbReference type="NCBI Taxonomy" id="6269"/>
    <lineage>
        <taxon>Eukaryota</taxon>
        <taxon>Metazoa</taxon>
        <taxon>Ecdysozoa</taxon>
        <taxon>Nematoda</taxon>
        <taxon>Chromadorea</taxon>
        <taxon>Rhabditida</taxon>
        <taxon>Spirurina</taxon>
        <taxon>Ascaridomorpha</taxon>
        <taxon>Ascaridoidea</taxon>
        <taxon>Anisakidae</taxon>
        <taxon>Anisakis</taxon>
        <taxon>Anisakis simplex complex</taxon>
    </lineage>
</organism>
<name>A0A3P6S9T7_ANISI</name>
<protein>
    <submittedName>
        <fullName evidence="2">Uncharacterized protein</fullName>
    </submittedName>
</protein>
<reference evidence="2 3" key="1">
    <citation type="submission" date="2018-11" db="EMBL/GenBank/DDBJ databases">
        <authorList>
            <consortium name="Pathogen Informatics"/>
        </authorList>
    </citation>
    <scope>NUCLEOTIDE SEQUENCE [LARGE SCALE GENOMIC DNA]</scope>
</reference>
<feature type="compositionally biased region" description="Basic and acidic residues" evidence="1">
    <location>
        <begin position="115"/>
        <end position="126"/>
    </location>
</feature>
<dbReference type="AlphaFoldDB" id="A0A3P6S9T7"/>
<evidence type="ECO:0000256" key="1">
    <source>
        <dbReference type="SAM" id="MobiDB-lite"/>
    </source>
</evidence>
<evidence type="ECO:0000313" key="2">
    <source>
        <dbReference type="EMBL" id="VDK66003.1"/>
    </source>
</evidence>
<dbReference type="Proteomes" id="UP000267096">
    <property type="component" value="Unassembled WGS sequence"/>
</dbReference>
<proteinExistence type="predicted"/>
<evidence type="ECO:0000313" key="3">
    <source>
        <dbReference type="Proteomes" id="UP000267096"/>
    </source>
</evidence>
<gene>
    <name evidence="2" type="ORF">ASIM_LOCUS18729</name>
</gene>